<evidence type="ECO:0000313" key="2">
    <source>
        <dbReference type="EMBL" id="KAG2501044.1"/>
    </source>
</evidence>
<dbReference type="AlphaFoldDB" id="A0A835YFZ0"/>
<proteinExistence type="predicted"/>
<accession>A0A835YFZ0</accession>
<sequence length="549" mass="52832">MAVALVKATELLVERALKDVVEVSVSCSKLGVQELKALHANSDTSVALQKDLYAQQTETVTRLVSNHEATQGTLRSTQQANAAAFRNTQTTLVMAMEKCINTMHRTLAIQGALPLVDRLPLEYQIVCPKEPKKVSTLDPSLQAFKQAFKEMGEALRIKEANGKLPENAVIIDDTSYRIPATPDMAAELLRVIVIDAMRGTSTTLPSNAVAEDPARAAEPPEKQYTQAAFNAKLIHLLFGITGLRPDVAPGPGGHFVLSFPAGLTLFAPATMTQPAAVAEPAGGVVNPASLPSVTAPAASGASVTAAAASGASVTAAAASGASVTAAASLPSVTGPAASGVSVTAPAASGPSATAPAAASEPSVTAASGASVTAAAASLPSVTGPAASGVSVTAPATSGPSATAPATASGPSVTAASCASVTAAAASLPSVTAPAASGVSVTAPAASGPSVSAPSASGVSVTAPAASGPSVSAPSASGVSVTAPAASGPSVTAPSASGPSVSAPSASGPSATAAPASGPSVSAGSASAAAAAAVAELEAPATAAVEASQQ</sequence>
<dbReference type="EMBL" id="JAEHOE010000002">
    <property type="protein sequence ID" value="KAG2501044.1"/>
    <property type="molecule type" value="Genomic_DNA"/>
</dbReference>
<organism evidence="2 3">
    <name type="scientific">Edaphochlamys debaryana</name>
    <dbReference type="NCBI Taxonomy" id="47281"/>
    <lineage>
        <taxon>Eukaryota</taxon>
        <taxon>Viridiplantae</taxon>
        <taxon>Chlorophyta</taxon>
        <taxon>core chlorophytes</taxon>
        <taxon>Chlorophyceae</taxon>
        <taxon>CS clade</taxon>
        <taxon>Chlamydomonadales</taxon>
        <taxon>Chlamydomonadales incertae sedis</taxon>
        <taxon>Edaphochlamys</taxon>
    </lineage>
</organism>
<feature type="region of interest" description="Disordered" evidence="1">
    <location>
        <begin position="439"/>
        <end position="528"/>
    </location>
</feature>
<comment type="caution">
    <text evidence="2">The sequence shown here is derived from an EMBL/GenBank/DDBJ whole genome shotgun (WGS) entry which is preliminary data.</text>
</comment>
<feature type="compositionally biased region" description="Low complexity" evidence="1">
    <location>
        <begin position="390"/>
        <end position="410"/>
    </location>
</feature>
<keyword evidence="3" id="KW-1185">Reference proteome</keyword>
<name>A0A835YFZ0_9CHLO</name>
<evidence type="ECO:0000313" key="3">
    <source>
        <dbReference type="Proteomes" id="UP000612055"/>
    </source>
</evidence>
<dbReference type="Proteomes" id="UP000612055">
    <property type="component" value="Unassembled WGS sequence"/>
</dbReference>
<protein>
    <submittedName>
        <fullName evidence="2">Uncharacterized protein</fullName>
    </submittedName>
</protein>
<evidence type="ECO:0000256" key="1">
    <source>
        <dbReference type="SAM" id="MobiDB-lite"/>
    </source>
</evidence>
<gene>
    <name evidence="2" type="ORF">HYH03_000863</name>
</gene>
<feature type="region of interest" description="Disordered" evidence="1">
    <location>
        <begin position="385"/>
        <end position="410"/>
    </location>
</feature>
<reference evidence="2" key="1">
    <citation type="journal article" date="2020" name="bioRxiv">
        <title>Comparative genomics of Chlamydomonas.</title>
        <authorList>
            <person name="Craig R.J."/>
            <person name="Hasan A.R."/>
            <person name="Ness R.W."/>
            <person name="Keightley P.D."/>
        </authorList>
    </citation>
    <scope>NUCLEOTIDE SEQUENCE</scope>
    <source>
        <strain evidence="2">CCAP 11/70</strain>
    </source>
</reference>